<dbReference type="AlphaFoldDB" id="A0A2G5T8A4"/>
<accession>A0A2G5T8A4</accession>
<protein>
    <submittedName>
        <fullName evidence="1">Uncharacterized protein</fullName>
    </submittedName>
</protein>
<reference evidence="2" key="1">
    <citation type="submission" date="2017-10" db="EMBL/GenBank/DDBJ databases">
        <title>Rapid genome shrinkage in a self-fertile nematode reveals novel sperm competition proteins.</title>
        <authorList>
            <person name="Yin D."/>
            <person name="Schwarz E.M."/>
            <person name="Thomas C.G."/>
            <person name="Felde R.L."/>
            <person name="Korf I.F."/>
            <person name="Cutter A.D."/>
            <person name="Schartner C.M."/>
            <person name="Ralston E.J."/>
            <person name="Meyer B.J."/>
            <person name="Haag E.S."/>
        </authorList>
    </citation>
    <scope>NUCLEOTIDE SEQUENCE [LARGE SCALE GENOMIC DNA]</scope>
    <source>
        <strain evidence="2">JU1422</strain>
    </source>
</reference>
<dbReference type="OrthoDB" id="10415050at2759"/>
<organism evidence="1 2">
    <name type="scientific">Caenorhabditis nigoni</name>
    <dbReference type="NCBI Taxonomy" id="1611254"/>
    <lineage>
        <taxon>Eukaryota</taxon>
        <taxon>Metazoa</taxon>
        <taxon>Ecdysozoa</taxon>
        <taxon>Nematoda</taxon>
        <taxon>Chromadorea</taxon>
        <taxon>Rhabditida</taxon>
        <taxon>Rhabditina</taxon>
        <taxon>Rhabditomorpha</taxon>
        <taxon>Rhabditoidea</taxon>
        <taxon>Rhabditidae</taxon>
        <taxon>Peloderinae</taxon>
        <taxon>Caenorhabditis</taxon>
    </lineage>
</organism>
<evidence type="ECO:0000313" key="2">
    <source>
        <dbReference type="Proteomes" id="UP000230233"/>
    </source>
</evidence>
<gene>
    <name evidence="1" type="primary">Cnig_chr_V.g17068</name>
    <name evidence="1" type="ORF">B9Z55_017068</name>
</gene>
<dbReference type="EMBL" id="PDUG01000005">
    <property type="protein sequence ID" value="PIC23331.1"/>
    <property type="molecule type" value="Genomic_DNA"/>
</dbReference>
<evidence type="ECO:0000313" key="1">
    <source>
        <dbReference type="EMBL" id="PIC23331.1"/>
    </source>
</evidence>
<dbReference type="Proteomes" id="UP000230233">
    <property type="component" value="Chromosome V"/>
</dbReference>
<proteinExistence type="predicted"/>
<name>A0A2G5T8A4_9PELO</name>
<keyword evidence="2" id="KW-1185">Reference proteome</keyword>
<sequence>MLRYEDIYFSAAMSSDSKVWAHASADTWTTAAQQQQQHQQQGGISTYDLDTSSIKREKIDLHEVGLLGWF</sequence>
<dbReference type="STRING" id="1611254.A0A2G5T8A4"/>
<comment type="caution">
    <text evidence="1">The sequence shown here is derived from an EMBL/GenBank/DDBJ whole genome shotgun (WGS) entry which is preliminary data.</text>
</comment>